<protein>
    <submittedName>
        <fullName evidence="4">NADPH:quinone reductase</fullName>
    </submittedName>
</protein>
<evidence type="ECO:0000256" key="1">
    <source>
        <dbReference type="ARBA" id="ARBA00006252"/>
    </source>
</evidence>
<dbReference type="InterPro" id="IPR029039">
    <property type="entry name" value="Flavoprotein-like_sf"/>
</dbReference>
<dbReference type="Gene3D" id="3.40.50.360">
    <property type="match status" value="1"/>
</dbReference>
<dbReference type="InterPro" id="IPR051545">
    <property type="entry name" value="NAD(P)H_dehydrogenase_qn"/>
</dbReference>
<dbReference type="Proteomes" id="UP000237350">
    <property type="component" value="Unassembled WGS sequence"/>
</dbReference>
<dbReference type="PANTHER" id="PTHR10204">
    <property type="entry name" value="NAD P H OXIDOREDUCTASE-RELATED"/>
    <property type="match status" value="1"/>
</dbReference>
<evidence type="ECO:0000259" key="3">
    <source>
        <dbReference type="Pfam" id="PF02525"/>
    </source>
</evidence>
<comment type="caution">
    <text evidence="4">The sequence shown here is derived from an EMBL/GenBank/DDBJ whole genome shotgun (WGS) entry which is preliminary data.</text>
</comment>
<dbReference type="SUPFAM" id="SSF52218">
    <property type="entry name" value="Flavoproteins"/>
    <property type="match status" value="1"/>
</dbReference>
<dbReference type="OrthoDB" id="9798454at2"/>
<evidence type="ECO:0000313" key="5">
    <source>
        <dbReference type="Proteomes" id="UP000237350"/>
    </source>
</evidence>
<feature type="domain" description="Flavodoxin-like fold" evidence="3">
    <location>
        <begin position="1"/>
        <end position="184"/>
    </location>
</feature>
<accession>A0A2S4JYW4</accession>
<gene>
    <name evidence="4" type="ORF">AU468_02810</name>
</gene>
<dbReference type="PANTHER" id="PTHR10204:SF34">
    <property type="entry name" value="NAD(P)H DEHYDROGENASE [QUINONE] 1 ISOFORM 1"/>
    <property type="match status" value="1"/>
</dbReference>
<dbReference type="EMBL" id="LPWH01000008">
    <property type="protein sequence ID" value="POR04699.1"/>
    <property type="molecule type" value="Genomic_DNA"/>
</dbReference>
<organism evidence="4 5">
    <name type="scientific">Alkalispirochaeta sphaeroplastigenens</name>
    <dbReference type="NCBI Taxonomy" id="1187066"/>
    <lineage>
        <taxon>Bacteria</taxon>
        <taxon>Pseudomonadati</taxon>
        <taxon>Spirochaetota</taxon>
        <taxon>Spirochaetia</taxon>
        <taxon>Spirochaetales</taxon>
        <taxon>Spirochaetaceae</taxon>
        <taxon>Alkalispirochaeta</taxon>
    </lineage>
</organism>
<evidence type="ECO:0000256" key="2">
    <source>
        <dbReference type="ARBA" id="ARBA00023002"/>
    </source>
</evidence>
<dbReference type="RefSeq" id="WP_103679410.1">
    <property type="nucleotide sequence ID" value="NZ_LPWH01000008.1"/>
</dbReference>
<name>A0A2S4JYW4_9SPIO</name>
<dbReference type="InterPro" id="IPR003680">
    <property type="entry name" value="Flavodoxin_fold"/>
</dbReference>
<comment type="similarity">
    <text evidence="1">Belongs to the NAD(P)H dehydrogenase (quinone) family.</text>
</comment>
<evidence type="ECO:0000313" key="4">
    <source>
        <dbReference type="EMBL" id="POR04699.1"/>
    </source>
</evidence>
<dbReference type="GO" id="GO:0003955">
    <property type="term" value="F:NAD(P)H dehydrogenase (quinone) activity"/>
    <property type="evidence" value="ECO:0007669"/>
    <property type="project" value="TreeGrafter"/>
</dbReference>
<dbReference type="AlphaFoldDB" id="A0A2S4JYW4"/>
<keyword evidence="5" id="KW-1185">Reference proteome</keyword>
<dbReference type="Pfam" id="PF02525">
    <property type="entry name" value="Flavodoxin_2"/>
    <property type="match status" value="1"/>
</dbReference>
<keyword evidence="2" id="KW-0560">Oxidoreductase</keyword>
<dbReference type="GO" id="GO:0005829">
    <property type="term" value="C:cytosol"/>
    <property type="evidence" value="ECO:0007669"/>
    <property type="project" value="TreeGrafter"/>
</dbReference>
<sequence>MKQLVIFGHPSRESFCNALADEYCMGAIESGSELRRIDLGELSFDPVLHQGYAGDQPLEPDLAMARESILWADHLVFLYPTWWAAPPALMKAFVERVFLPGFAFQYKKGAKVVSWDKLLCNRSARVISTMDSPPLYYRMVAGDPGYKMMKDIMHFCGVRPVARSYFGSVKMSAPEKRRKWLREIRRLGGSA</sequence>
<reference evidence="5" key="1">
    <citation type="submission" date="2015-12" db="EMBL/GenBank/DDBJ databases">
        <authorList>
            <person name="Lodha T.D."/>
            <person name="Chintalapati S."/>
            <person name="Chintalapati V.R."/>
            <person name="Sravanthi T."/>
        </authorList>
    </citation>
    <scope>NUCLEOTIDE SEQUENCE [LARGE SCALE GENOMIC DNA]</scope>
    <source>
        <strain evidence="5">JC133</strain>
    </source>
</reference>
<proteinExistence type="inferred from homology"/>